<dbReference type="GO" id="GO:0003700">
    <property type="term" value="F:DNA-binding transcription factor activity"/>
    <property type="evidence" value="ECO:0007669"/>
    <property type="project" value="InterPro"/>
</dbReference>
<evidence type="ECO:0000256" key="2">
    <source>
        <dbReference type="ARBA" id="ARBA00023125"/>
    </source>
</evidence>
<dbReference type="PANTHER" id="PTHR43537:SF54">
    <property type="entry name" value="TRANSCRIPTIONAL REGULATOR, GNTR FAMILY"/>
    <property type="match status" value="1"/>
</dbReference>
<dbReference type="PRINTS" id="PR00035">
    <property type="entry name" value="HTHGNTR"/>
</dbReference>
<sequence length="214" mass="25023">MTISQQKVYLDIVEQIRTIIDEDNLQPGDKMPSERELSARLEVGRSSVREALRALELVGLIETKRGEGTFLKDFRGNHLIHLLGTFILQRKEAKDDLIATKMLIEREAIKQACQRSKNETFVEIKELVEKKIEEASSVDLYSLFFSKIVESTGNFLLYRIWDIINEYFYSLRIELDEEKSRSVMRQLYEAIAMKDEQHALQQYENVLTLFHMEG</sequence>
<keyword evidence="3" id="KW-0804">Transcription</keyword>
<dbReference type="PANTHER" id="PTHR43537">
    <property type="entry name" value="TRANSCRIPTIONAL REGULATOR, GNTR FAMILY"/>
    <property type="match status" value="1"/>
</dbReference>
<reference evidence="5" key="1">
    <citation type="journal article" date="2014" name="Int. J. Syst. Evol. Microbiol.">
        <title>Complete genome sequence of Corynebacterium casei LMG S-19264T (=DSM 44701T), isolated from a smear-ripened cheese.</title>
        <authorList>
            <consortium name="US DOE Joint Genome Institute (JGI-PGF)"/>
            <person name="Walter F."/>
            <person name="Albersmeier A."/>
            <person name="Kalinowski J."/>
            <person name="Ruckert C."/>
        </authorList>
    </citation>
    <scope>NUCLEOTIDE SEQUENCE</scope>
    <source>
        <strain evidence="5">CGMCC 1.12698</strain>
    </source>
</reference>
<dbReference type="Proteomes" id="UP000605259">
    <property type="component" value="Unassembled WGS sequence"/>
</dbReference>
<evidence type="ECO:0000259" key="4">
    <source>
        <dbReference type="PROSITE" id="PS50949"/>
    </source>
</evidence>
<keyword evidence="6" id="KW-1185">Reference proteome</keyword>
<evidence type="ECO:0000256" key="1">
    <source>
        <dbReference type="ARBA" id="ARBA00023015"/>
    </source>
</evidence>
<feature type="domain" description="HTH gntR-type" evidence="4">
    <location>
        <begin position="6"/>
        <end position="74"/>
    </location>
</feature>
<organism evidence="5 6">
    <name type="scientific">Priestia taiwanensis</name>
    <dbReference type="NCBI Taxonomy" id="1347902"/>
    <lineage>
        <taxon>Bacteria</taxon>
        <taxon>Bacillati</taxon>
        <taxon>Bacillota</taxon>
        <taxon>Bacilli</taxon>
        <taxon>Bacillales</taxon>
        <taxon>Bacillaceae</taxon>
        <taxon>Priestia</taxon>
    </lineage>
</organism>
<dbReference type="GO" id="GO:0003677">
    <property type="term" value="F:DNA binding"/>
    <property type="evidence" value="ECO:0007669"/>
    <property type="project" value="UniProtKB-KW"/>
</dbReference>
<evidence type="ECO:0000313" key="5">
    <source>
        <dbReference type="EMBL" id="GGE76959.1"/>
    </source>
</evidence>
<dbReference type="InterPro" id="IPR036390">
    <property type="entry name" value="WH_DNA-bd_sf"/>
</dbReference>
<dbReference type="Gene3D" id="1.10.10.10">
    <property type="entry name" value="Winged helix-like DNA-binding domain superfamily/Winged helix DNA-binding domain"/>
    <property type="match status" value="1"/>
</dbReference>
<accession>A0A917EQU1</accession>
<proteinExistence type="predicted"/>
<dbReference type="RefSeq" id="WP_188389125.1">
    <property type="nucleotide sequence ID" value="NZ_BMFK01000002.1"/>
</dbReference>
<evidence type="ECO:0000313" key="6">
    <source>
        <dbReference type="Proteomes" id="UP000605259"/>
    </source>
</evidence>
<dbReference type="PROSITE" id="PS50949">
    <property type="entry name" value="HTH_GNTR"/>
    <property type="match status" value="1"/>
</dbReference>
<dbReference type="AlphaFoldDB" id="A0A917EQU1"/>
<dbReference type="InterPro" id="IPR011711">
    <property type="entry name" value="GntR_C"/>
</dbReference>
<keyword evidence="2" id="KW-0238">DNA-binding</keyword>
<dbReference type="SMART" id="SM00345">
    <property type="entry name" value="HTH_GNTR"/>
    <property type="match status" value="1"/>
</dbReference>
<dbReference type="InterPro" id="IPR008920">
    <property type="entry name" value="TF_FadR/GntR_C"/>
</dbReference>
<keyword evidence="1" id="KW-0805">Transcription regulation</keyword>
<dbReference type="Pfam" id="PF07729">
    <property type="entry name" value="FCD"/>
    <property type="match status" value="1"/>
</dbReference>
<dbReference type="InterPro" id="IPR000524">
    <property type="entry name" value="Tscrpt_reg_HTH_GntR"/>
</dbReference>
<dbReference type="SUPFAM" id="SSF46785">
    <property type="entry name" value="Winged helix' DNA-binding domain"/>
    <property type="match status" value="1"/>
</dbReference>
<name>A0A917EQU1_9BACI</name>
<comment type="caution">
    <text evidence="5">The sequence shown here is derived from an EMBL/GenBank/DDBJ whole genome shotgun (WGS) entry which is preliminary data.</text>
</comment>
<dbReference type="InterPro" id="IPR036388">
    <property type="entry name" value="WH-like_DNA-bd_sf"/>
</dbReference>
<protein>
    <submittedName>
        <fullName evidence="5">GntR family transcriptional regulator</fullName>
    </submittedName>
</protein>
<dbReference type="Pfam" id="PF00392">
    <property type="entry name" value="GntR"/>
    <property type="match status" value="1"/>
</dbReference>
<reference evidence="5" key="2">
    <citation type="submission" date="2020-09" db="EMBL/GenBank/DDBJ databases">
        <authorList>
            <person name="Sun Q."/>
            <person name="Zhou Y."/>
        </authorList>
    </citation>
    <scope>NUCLEOTIDE SEQUENCE</scope>
    <source>
        <strain evidence="5">CGMCC 1.12698</strain>
    </source>
</reference>
<dbReference type="CDD" id="cd07377">
    <property type="entry name" value="WHTH_GntR"/>
    <property type="match status" value="1"/>
</dbReference>
<dbReference type="EMBL" id="BMFK01000002">
    <property type="protein sequence ID" value="GGE76959.1"/>
    <property type="molecule type" value="Genomic_DNA"/>
</dbReference>
<gene>
    <name evidence="5" type="ORF">GCM10007140_28290</name>
</gene>
<dbReference type="SUPFAM" id="SSF48008">
    <property type="entry name" value="GntR ligand-binding domain-like"/>
    <property type="match status" value="1"/>
</dbReference>
<evidence type="ECO:0000256" key="3">
    <source>
        <dbReference type="ARBA" id="ARBA00023163"/>
    </source>
</evidence>
<dbReference type="Gene3D" id="1.20.120.530">
    <property type="entry name" value="GntR ligand-binding domain-like"/>
    <property type="match status" value="1"/>
</dbReference>